<dbReference type="EMBL" id="CAJOAZ010032320">
    <property type="protein sequence ID" value="CAF4446587.1"/>
    <property type="molecule type" value="Genomic_DNA"/>
</dbReference>
<name>A0A820S9P3_9BILA</name>
<protein>
    <recommendedName>
        <fullName evidence="1">TAP-C domain-containing protein</fullName>
    </recommendedName>
</protein>
<accession>A0A820S9P3</accession>
<comment type="caution">
    <text evidence="2">The sequence shown here is derived from an EMBL/GenBank/DDBJ whole genome shotgun (WGS) entry which is preliminary data.</text>
</comment>
<sequence>QNRIPAHAFRQFPNILTLSVQSDQGIDSQAFNGLTHLEKLEIRDSQPSLDLFNRLPSLKEFEVRIEKLDENAQCKLIEKLATGKVAIQAQPYGQECTCVSAYLDTAVGRFPCSPQGCEYSSCVAIKNNYNADTSTFNPPPTIQ</sequence>
<dbReference type="PROSITE" id="PS51281">
    <property type="entry name" value="TAP_C"/>
    <property type="match status" value="1"/>
</dbReference>
<evidence type="ECO:0000313" key="3">
    <source>
        <dbReference type="Proteomes" id="UP000663844"/>
    </source>
</evidence>
<dbReference type="InterPro" id="IPR032675">
    <property type="entry name" value="LRR_dom_sf"/>
</dbReference>
<dbReference type="Proteomes" id="UP000663844">
    <property type="component" value="Unassembled WGS sequence"/>
</dbReference>
<dbReference type="AlphaFoldDB" id="A0A820S9P3"/>
<feature type="domain" description="TAP-C" evidence="1">
    <location>
        <begin position="1"/>
        <end position="12"/>
    </location>
</feature>
<reference evidence="2" key="1">
    <citation type="submission" date="2021-02" db="EMBL/GenBank/DDBJ databases">
        <authorList>
            <person name="Nowell W R."/>
        </authorList>
    </citation>
    <scope>NUCLEOTIDE SEQUENCE</scope>
</reference>
<evidence type="ECO:0000259" key="1">
    <source>
        <dbReference type="PROSITE" id="PS51281"/>
    </source>
</evidence>
<feature type="non-terminal residue" evidence="2">
    <location>
        <position position="1"/>
    </location>
</feature>
<feature type="non-terminal residue" evidence="2">
    <location>
        <position position="143"/>
    </location>
</feature>
<dbReference type="InterPro" id="IPR005637">
    <property type="entry name" value="TAP_C_dom"/>
</dbReference>
<gene>
    <name evidence="2" type="ORF">OXD698_LOCUS54138</name>
</gene>
<organism evidence="2 3">
    <name type="scientific">Adineta steineri</name>
    <dbReference type="NCBI Taxonomy" id="433720"/>
    <lineage>
        <taxon>Eukaryota</taxon>
        <taxon>Metazoa</taxon>
        <taxon>Spiralia</taxon>
        <taxon>Gnathifera</taxon>
        <taxon>Rotifera</taxon>
        <taxon>Eurotatoria</taxon>
        <taxon>Bdelloidea</taxon>
        <taxon>Adinetida</taxon>
        <taxon>Adinetidae</taxon>
        <taxon>Adineta</taxon>
    </lineage>
</organism>
<dbReference type="Gene3D" id="3.80.10.10">
    <property type="entry name" value="Ribonuclease Inhibitor"/>
    <property type="match status" value="1"/>
</dbReference>
<dbReference type="GO" id="GO:0051028">
    <property type="term" value="P:mRNA transport"/>
    <property type="evidence" value="ECO:0007669"/>
    <property type="project" value="InterPro"/>
</dbReference>
<proteinExistence type="predicted"/>
<evidence type="ECO:0000313" key="2">
    <source>
        <dbReference type="EMBL" id="CAF4446587.1"/>
    </source>
</evidence>
<dbReference type="GO" id="GO:0005634">
    <property type="term" value="C:nucleus"/>
    <property type="evidence" value="ECO:0007669"/>
    <property type="project" value="InterPro"/>
</dbReference>